<protein>
    <recommendedName>
        <fullName evidence="3">VOC domain-containing protein</fullName>
    </recommendedName>
</protein>
<dbReference type="Pfam" id="PF00903">
    <property type="entry name" value="Glyoxalase"/>
    <property type="match status" value="2"/>
</dbReference>
<dbReference type="InterPro" id="IPR004360">
    <property type="entry name" value="Glyas_Fos-R_dOase_dom"/>
</dbReference>
<evidence type="ECO:0000313" key="5">
    <source>
        <dbReference type="Proteomes" id="UP000218209"/>
    </source>
</evidence>
<evidence type="ECO:0000313" key="4">
    <source>
        <dbReference type="EMBL" id="OSX69614.1"/>
    </source>
</evidence>
<accession>A0A1X6NLW7</accession>
<dbReference type="AlphaFoldDB" id="A0A1X6NLW7"/>
<reference evidence="4 5" key="1">
    <citation type="submission" date="2017-03" db="EMBL/GenBank/DDBJ databases">
        <title>WGS assembly of Porphyra umbilicalis.</title>
        <authorList>
            <person name="Brawley S.H."/>
            <person name="Blouin N.A."/>
            <person name="Ficko-Blean E."/>
            <person name="Wheeler G.L."/>
            <person name="Lohr M."/>
            <person name="Goodson H.V."/>
            <person name="Jenkins J.W."/>
            <person name="Blaby-Haas C.E."/>
            <person name="Helliwell K.E."/>
            <person name="Chan C."/>
            <person name="Marriage T."/>
            <person name="Bhattacharya D."/>
            <person name="Klein A.S."/>
            <person name="Badis Y."/>
            <person name="Brodie J."/>
            <person name="Cao Y."/>
            <person name="Collen J."/>
            <person name="Dittami S.M."/>
            <person name="Gachon C.M."/>
            <person name="Green B.R."/>
            <person name="Karpowicz S."/>
            <person name="Kim J.W."/>
            <person name="Kudahl U."/>
            <person name="Lin S."/>
            <person name="Michel G."/>
            <person name="Mittag M."/>
            <person name="Olson B.J."/>
            <person name="Pangilinan J."/>
            <person name="Peng Y."/>
            <person name="Qiu H."/>
            <person name="Shu S."/>
            <person name="Singer J.T."/>
            <person name="Smith A.G."/>
            <person name="Sprecher B.N."/>
            <person name="Wagner V."/>
            <person name="Wang W."/>
            <person name="Wang Z.-Y."/>
            <person name="Yan J."/>
            <person name="Yarish C."/>
            <person name="Zoeuner-Riek S."/>
            <person name="Zhuang Y."/>
            <person name="Zou Y."/>
            <person name="Lindquist E.A."/>
            <person name="Grimwood J."/>
            <person name="Barry K."/>
            <person name="Rokhsar D.S."/>
            <person name="Schmutz J."/>
            <person name="Stiller J.W."/>
            <person name="Grossman A.R."/>
            <person name="Prochnik S.E."/>
        </authorList>
    </citation>
    <scope>NUCLEOTIDE SEQUENCE [LARGE SCALE GENOMIC DNA]</scope>
    <source>
        <strain evidence="4">4086291</strain>
    </source>
</reference>
<gene>
    <name evidence="4" type="ORF">BU14_1341s0002</name>
</gene>
<evidence type="ECO:0000256" key="1">
    <source>
        <dbReference type="ARBA" id="ARBA00022723"/>
    </source>
</evidence>
<name>A0A1X6NLW7_PORUM</name>
<keyword evidence="1" id="KW-0479">Metal-binding</keyword>
<organism evidence="4 5">
    <name type="scientific">Porphyra umbilicalis</name>
    <name type="common">Purple laver</name>
    <name type="synonym">Red alga</name>
    <dbReference type="NCBI Taxonomy" id="2786"/>
    <lineage>
        <taxon>Eukaryota</taxon>
        <taxon>Rhodophyta</taxon>
        <taxon>Bangiophyceae</taxon>
        <taxon>Bangiales</taxon>
        <taxon>Bangiaceae</taxon>
        <taxon>Porphyra</taxon>
    </lineage>
</organism>
<dbReference type="InterPro" id="IPR018146">
    <property type="entry name" value="Glyoxalase_1_CS"/>
</dbReference>
<dbReference type="Proteomes" id="UP000218209">
    <property type="component" value="Unassembled WGS sequence"/>
</dbReference>
<dbReference type="GO" id="GO:0004462">
    <property type="term" value="F:lactoylglutathione lyase activity"/>
    <property type="evidence" value="ECO:0007669"/>
    <property type="project" value="InterPro"/>
</dbReference>
<dbReference type="PROSITE" id="PS00934">
    <property type="entry name" value="GLYOXALASE_I_1"/>
    <property type="match status" value="2"/>
</dbReference>
<evidence type="ECO:0000259" key="3">
    <source>
        <dbReference type="PROSITE" id="PS51819"/>
    </source>
</evidence>
<dbReference type="Gene3D" id="3.10.180.10">
    <property type="entry name" value="2,3-Dihydroxybiphenyl 1,2-Dioxygenase, domain 1"/>
    <property type="match status" value="2"/>
</dbReference>
<dbReference type="PANTHER" id="PTHR46036:SF5">
    <property type="entry name" value="LACTOYLGLUTATHIONE LYASE"/>
    <property type="match status" value="1"/>
</dbReference>
<dbReference type="InterPro" id="IPR037523">
    <property type="entry name" value="VOC_core"/>
</dbReference>
<dbReference type="OrthoDB" id="16820at2759"/>
<dbReference type="PROSITE" id="PS51819">
    <property type="entry name" value="VOC"/>
    <property type="match status" value="2"/>
</dbReference>
<evidence type="ECO:0000256" key="2">
    <source>
        <dbReference type="SAM" id="MobiDB-lite"/>
    </source>
</evidence>
<keyword evidence="5" id="KW-1185">Reference proteome</keyword>
<feature type="domain" description="VOC" evidence="3">
    <location>
        <begin position="76"/>
        <end position="204"/>
    </location>
</feature>
<feature type="region of interest" description="Disordered" evidence="2">
    <location>
        <begin position="51"/>
        <end position="72"/>
    </location>
</feature>
<proteinExistence type="predicted"/>
<sequence>MHAPRVAAFVGPSLFGRTLTPASVRSAAACGLLAPRAAVCPTPLPASAAARRSTASRSVTMADGASSAPAPPTNNKMAHVVYRVKDMDATKKFYCDGLGMKVVRSRTNKDEGYANVFFGFGPERHCEYFSIETTLNFGRTEPYTLGTGFGHMGLAFPDITPVVEAVRKCGVGAVTREVGPVKGGTSVIAFVRDPDGYMFELIQRPARDPIAQVMLRVGDMDKAIAFYTQGLGMKLLRKRDVPDYKYTLGFVGYGPEEDSTVIELTYNYGVDSYEMGDGYGQVAIACEDIYKAAEAVKAVGGTIAREPGPVPGIGTRISAVRDSTGWKTVLVDEGDLDKEFDV</sequence>
<dbReference type="EMBL" id="KV919470">
    <property type="protein sequence ID" value="OSX69614.1"/>
    <property type="molecule type" value="Genomic_DNA"/>
</dbReference>
<dbReference type="GO" id="GO:0046872">
    <property type="term" value="F:metal ion binding"/>
    <property type="evidence" value="ECO:0007669"/>
    <property type="project" value="UniProtKB-KW"/>
</dbReference>
<dbReference type="UniPathway" id="UPA00619">
    <property type="reaction ID" value="UER00675"/>
</dbReference>
<dbReference type="GO" id="GO:0005737">
    <property type="term" value="C:cytoplasm"/>
    <property type="evidence" value="ECO:0007669"/>
    <property type="project" value="TreeGrafter"/>
</dbReference>
<dbReference type="SUPFAM" id="SSF54593">
    <property type="entry name" value="Glyoxalase/Bleomycin resistance protein/Dihydroxybiphenyl dioxygenase"/>
    <property type="match status" value="2"/>
</dbReference>
<feature type="domain" description="VOC" evidence="3">
    <location>
        <begin position="209"/>
        <end position="333"/>
    </location>
</feature>
<dbReference type="InterPro" id="IPR029068">
    <property type="entry name" value="Glyas_Bleomycin-R_OHBP_Dase"/>
</dbReference>
<dbReference type="GO" id="GO:0019243">
    <property type="term" value="P:methylglyoxal catabolic process to D-lactate via S-lactoyl-glutathione"/>
    <property type="evidence" value="ECO:0007669"/>
    <property type="project" value="TreeGrafter"/>
</dbReference>
<dbReference type="PANTHER" id="PTHR46036">
    <property type="entry name" value="LACTOYLGLUTATHIONE LYASE"/>
    <property type="match status" value="1"/>
</dbReference>